<dbReference type="EMBL" id="CP002042">
    <property type="protein sequence ID" value="ADH63349.1"/>
    <property type="molecule type" value="Genomic_DNA"/>
</dbReference>
<dbReference type="GO" id="GO:0016787">
    <property type="term" value="F:hydrolase activity"/>
    <property type="evidence" value="ECO:0007669"/>
    <property type="project" value="InterPro"/>
</dbReference>
<gene>
    <name evidence="2" type="ordered locus">Mesil_1456</name>
</gene>
<proteinExistence type="predicted"/>
<reference evidence="2 3" key="1">
    <citation type="journal article" date="2010" name="Stand. Genomic Sci.">
        <title>Complete genome sequence of Meiothermus silvanus type strain (VI-R2).</title>
        <authorList>
            <person name="Sikorski J."/>
            <person name="Tindall B.J."/>
            <person name="Lowry S."/>
            <person name="Lucas S."/>
            <person name="Nolan M."/>
            <person name="Copeland A."/>
            <person name="Glavina Del Rio T."/>
            <person name="Tice H."/>
            <person name="Cheng J.F."/>
            <person name="Han C."/>
            <person name="Pitluck S."/>
            <person name="Liolios K."/>
            <person name="Ivanova N."/>
            <person name="Mavromatis K."/>
            <person name="Mikhailova N."/>
            <person name="Pati A."/>
            <person name="Goodwin L."/>
            <person name="Chen A."/>
            <person name="Palaniappan K."/>
            <person name="Land M."/>
            <person name="Hauser L."/>
            <person name="Chang Y.J."/>
            <person name="Jeffries C.D."/>
            <person name="Rohde M."/>
            <person name="Goker M."/>
            <person name="Woyke T."/>
            <person name="Bristow J."/>
            <person name="Eisen J.A."/>
            <person name="Markowitz V."/>
            <person name="Hugenholtz P."/>
            <person name="Kyrpides N.C."/>
            <person name="Klenk H.P."/>
            <person name="Lapidus A."/>
        </authorList>
    </citation>
    <scope>NUCLEOTIDE SEQUENCE [LARGE SCALE GENOMIC DNA]</scope>
    <source>
        <strain evidence="3">ATCC 700542 / DSM 9946 / VI-R2</strain>
    </source>
</reference>
<protein>
    <submittedName>
        <fullName evidence="2">Esterase</fullName>
    </submittedName>
</protein>
<dbReference type="eggNOG" id="COG0657">
    <property type="taxonomic scope" value="Bacteria"/>
</dbReference>
<keyword evidence="3" id="KW-1185">Reference proteome</keyword>
<dbReference type="PANTHER" id="PTHR21562">
    <property type="entry name" value="NOTUM-RELATED"/>
    <property type="match status" value="1"/>
</dbReference>
<organism evidence="2 3">
    <name type="scientific">Allomeiothermus silvanus (strain ATCC 700542 / DSM 9946 / NBRC 106475 / NCIMB 13440 / VI-R2)</name>
    <name type="common">Thermus silvanus</name>
    <dbReference type="NCBI Taxonomy" id="526227"/>
    <lineage>
        <taxon>Bacteria</taxon>
        <taxon>Thermotogati</taxon>
        <taxon>Deinococcota</taxon>
        <taxon>Deinococci</taxon>
        <taxon>Thermales</taxon>
        <taxon>Thermaceae</taxon>
        <taxon>Allomeiothermus</taxon>
    </lineage>
</organism>
<dbReference type="PANTHER" id="PTHR21562:SF83">
    <property type="entry name" value="PECTIN ACETYLESTERASE 4"/>
    <property type="match status" value="1"/>
</dbReference>
<keyword evidence="1" id="KW-0732">Signal</keyword>
<dbReference type="InterPro" id="IPR029058">
    <property type="entry name" value="AB_hydrolase_fold"/>
</dbReference>
<dbReference type="Pfam" id="PF03283">
    <property type="entry name" value="PAE"/>
    <property type="match status" value="1"/>
</dbReference>
<dbReference type="InterPro" id="IPR004963">
    <property type="entry name" value="PAE/NOTUM"/>
</dbReference>
<feature type="chain" id="PRO_5003093132" evidence="1">
    <location>
        <begin position="19"/>
        <end position="349"/>
    </location>
</feature>
<sequence length="349" mass="37805">MKRLLFSLLFGFLLLGLAQSPSRVPPGWLEIPGPEGTMCSDGSPWKFYVSPGAANKVVLDFQGGGACWNEGTCNPQTATYTRTVQAGELFLAQGIYNRLSIANPFYGWTHIFVPYCTADVHWGNATVQYGQTTIQHKGAVNAKAALEWLFANRPNPDTVFVTGCSAGAYGAVMWAPYVMQHYPNTKVIQLGDAGVGVVNESFANAGFKNWKAEGALPDWIPDLAAAKADASKIRLPTIYAAIAKAYPKDVLAQYTTAQDNTQIFFYGLMKGERQPSQATAVEWVQGALANLAAIKQSSPNFFSFVAPGGQHCVIPRPEFYTLKVGDTSLLEWVNKLVKTGNPGDVAPPR</sequence>
<dbReference type="AlphaFoldDB" id="D7BEZ6"/>
<dbReference type="ESTHER" id="meisd-d7bez6">
    <property type="family name" value="Pectinacetylesterase-Notum"/>
</dbReference>
<feature type="signal peptide" evidence="1">
    <location>
        <begin position="1"/>
        <end position="18"/>
    </location>
</feature>
<evidence type="ECO:0000313" key="3">
    <source>
        <dbReference type="Proteomes" id="UP000001916"/>
    </source>
</evidence>
<dbReference type="HOGENOM" id="CLU_051819_0_0_0"/>
<dbReference type="SUPFAM" id="SSF53474">
    <property type="entry name" value="alpha/beta-Hydrolases"/>
    <property type="match status" value="1"/>
</dbReference>
<dbReference type="KEGG" id="msv:Mesil_1456"/>
<dbReference type="RefSeq" id="WP_013157918.1">
    <property type="nucleotide sequence ID" value="NC_014212.1"/>
</dbReference>
<evidence type="ECO:0000313" key="2">
    <source>
        <dbReference type="EMBL" id="ADH63349.1"/>
    </source>
</evidence>
<dbReference type="Gene3D" id="3.40.50.1820">
    <property type="entry name" value="alpha/beta hydrolase"/>
    <property type="match status" value="1"/>
</dbReference>
<evidence type="ECO:0000256" key="1">
    <source>
        <dbReference type="SAM" id="SignalP"/>
    </source>
</evidence>
<dbReference type="OrthoDB" id="9802991at2"/>
<accession>D7BEZ6</accession>
<dbReference type="Proteomes" id="UP000001916">
    <property type="component" value="Chromosome"/>
</dbReference>
<name>D7BEZ6_ALLS1</name>
<dbReference type="STRING" id="526227.Mesil_1456"/>